<keyword evidence="3" id="KW-1185">Reference proteome</keyword>
<keyword evidence="1" id="KW-1133">Transmembrane helix</keyword>
<sequence length="135" mass="15714">MANNTANQDDNIKVKDKQDANNRPILSNPILEMDVDEEYELVRDFYRQLIRQARVHRNRGAWPFSDVHSPSFVYVDKTAPKPLDNKPPKVVDFLVYAFLFACLLGIMYSLYKTDRSSIGSNMEEVQRAFDYIFSD</sequence>
<gene>
    <name evidence="2" type="ORF">FGLOB1_368</name>
</gene>
<feature type="transmembrane region" description="Helical" evidence="1">
    <location>
        <begin position="93"/>
        <end position="111"/>
    </location>
</feature>
<proteinExistence type="predicted"/>
<dbReference type="EMBL" id="JAAQPF010000010">
    <property type="protein sequence ID" value="KAF5721160.1"/>
    <property type="molecule type" value="Genomic_DNA"/>
</dbReference>
<evidence type="ECO:0000313" key="2">
    <source>
        <dbReference type="EMBL" id="KAF5721160.1"/>
    </source>
</evidence>
<dbReference type="Proteomes" id="UP000532311">
    <property type="component" value="Unassembled WGS sequence"/>
</dbReference>
<reference evidence="2 3" key="1">
    <citation type="submission" date="2020-05" db="EMBL/GenBank/DDBJ databases">
        <title>Identification and distribution of gene clusters putatively required for synthesis of sphingolipid metabolism inhibitors in phylogenetically diverse species of the filamentous fungus Fusarium.</title>
        <authorList>
            <person name="Kim H.-S."/>
            <person name="Busman M."/>
            <person name="Brown D.W."/>
            <person name="Divon H."/>
            <person name="Uhlig S."/>
            <person name="Proctor R.H."/>
        </authorList>
    </citation>
    <scope>NUCLEOTIDE SEQUENCE [LARGE SCALE GENOMIC DNA]</scope>
    <source>
        <strain evidence="2 3">NRRL 26131</strain>
    </source>
</reference>
<organism evidence="2 3">
    <name type="scientific">Fusarium globosum</name>
    <dbReference type="NCBI Taxonomy" id="78864"/>
    <lineage>
        <taxon>Eukaryota</taxon>
        <taxon>Fungi</taxon>
        <taxon>Dikarya</taxon>
        <taxon>Ascomycota</taxon>
        <taxon>Pezizomycotina</taxon>
        <taxon>Sordariomycetes</taxon>
        <taxon>Hypocreomycetidae</taxon>
        <taxon>Hypocreales</taxon>
        <taxon>Nectriaceae</taxon>
        <taxon>Fusarium</taxon>
        <taxon>Fusarium fujikuroi species complex</taxon>
    </lineage>
</organism>
<protein>
    <submittedName>
        <fullName evidence="2">Uncharacterized protein</fullName>
    </submittedName>
</protein>
<dbReference type="AlphaFoldDB" id="A0A8H5YY24"/>
<name>A0A8H5YY24_9HYPO</name>
<keyword evidence="1" id="KW-0812">Transmembrane</keyword>
<comment type="caution">
    <text evidence="2">The sequence shown here is derived from an EMBL/GenBank/DDBJ whole genome shotgun (WGS) entry which is preliminary data.</text>
</comment>
<keyword evidence="1" id="KW-0472">Membrane</keyword>
<accession>A0A8H5YY24</accession>
<evidence type="ECO:0000313" key="3">
    <source>
        <dbReference type="Proteomes" id="UP000532311"/>
    </source>
</evidence>
<evidence type="ECO:0000256" key="1">
    <source>
        <dbReference type="SAM" id="Phobius"/>
    </source>
</evidence>